<dbReference type="EMBL" id="JPPY01000257">
    <property type="protein sequence ID" value="KND23839.1"/>
    <property type="molecule type" value="Genomic_DNA"/>
</dbReference>
<reference evidence="3" key="1">
    <citation type="submission" date="2014-07" db="EMBL/GenBank/DDBJ databases">
        <title>Genome sequencing of plant-pathogenic Streptomyces species.</title>
        <authorList>
            <person name="Harrison J."/>
            <person name="Sapp M."/>
            <person name="Thwaites R."/>
            <person name="Studholme D.J."/>
        </authorList>
    </citation>
    <scope>NUCLEOTIDE SEQUENCE [LARGE SCALE GENOMIC DNA]</scope>
    <source>
        <strain evidence="3">NCPPB 4445</strain>
    </source>
</reference>
<name>A0A0L0JED8_9ACTN</name>
<sequence length="79" mass="8574">MEACRVPMEPSLPWLMALHIGITSGPRTSPTITRSGDIRSAHRTNSAWETSPWPSMFASRACIATTSGWARSSVSRPSS</sequence>
<dbReference type="AlphaFoldDB" id="A0A0L0JED8"/>
<evidence type="ECO:0000313" key="2">
    <source>
        <dbReference type="EMBL" id="KND23839.1"/>
    </source>
</evidence>
<dbReference type="Proteomes" id="UP000037151">
    <property type="component" value="Unassembled WGS sequence"/>
</dbReference>
<comment type="caution">
    <text evidence="2">The sequence shown here is derived from an EMBL/GenBank/DDBJ whole genome shotgun (WGS) entry which is preliminary data.</text>
</comment>
<feature type="region of interest" description="Disordered" evidence="1">
    <location>
        <begin position="25"/>
        <end position="48"/>
    </location>
</feature>
<gene>
    <name evidence="2" type="ORF">IQ63_43765</name>
</gene>
<evidence type="ECO:0000313" key="3">
    <source>
        <dbReference type="Proteomes" id="UP000037151"/>
    </source>
</evidence>
<accession>A0A0L0JED8</accession>
<feature type="compositionally biased region" description="Polar residues" evidence="1">
    <location>
        <begin position="25"/>
        <end position="34"/>
    </location>
</feature>
<evidence type="ECO:0000256" key="1">
    <source>
        <dbReference type="SAM" id="MobiDB-lite"/>
    </source>
</evidence>
<organism evidence="2 3">
    <name type="scientific">Streptomyces acidiscabies</name>
    <dbReference type="NCBI Taxonomy" id="42234"/>
    <lineage>
        <taxon>Bacteria</taxon>
        <taxon>Bacillati</taxon>
        <taxon>Actinomycetota</taxon>
        <taxon>Actinomycetes</taxon>
        <taxon>Kitasatosporales</taxon>
        <taxon>Streptomycetaceae</taxon>
        <taxon>Streptomyces</taxon>
    </lineage>
</organism>
<proteinExistence type="predicted"/>
<protein>
    <submittedName>
        <fullName evidence="2">Uncharacterized protein</fullName>
    </submittedName>
</protein>